<proteinExistence type="predicted"/>
<dbReference type="Proteomes" id="UP001062846">
    <property type="component" value="Chromosome 7"/>
</dbReference>
<dbReference type="EMBL" id="CM046394">
    <property type="protein sequence ID" value="KAI8548134.1"/>
    <property type="molecule type" value="Genomic_DNA"/>
</dbReference>
<organism evidence="1 2">
    <name type="scientific">Rhododendron molle</name>
    <name type="common">Chinese azalea</name>
    <name type="synonym">Azalea mollis</name>
    <dbReference type="NCBI Taxonomy" id="49168"/>
    <lineage>
        <taxon>Eukaryota</taxon>
        <taxon>Viridiplantae</taxon>
        <taxon>Streptophyta</taxon>
        <taxon>Embryophyta</taxon>
        <taxon>Tracheophyta</taxon>
        <taxon>Spermatophyta</taxon>
        <taxon>Magnoliopsida</taxon>
        <taxon>eudicotyledons</taxon>
        <taxon>Gunneridae</taxon>
        <taxon>Pentapetalae</taxon>
        <taxon>asterids</taxon>
        <taxon>Ericales</taxon>
        <taxon>Ericaceae</taxon>
        <taxon>Ericoideae</taxon>
        <taxon>Rhodoreae</taxon>
        <taxon>Rhododendron</taxon>
    </lineage>
</organism>
<sequence length="370" mass="40568">MATPPPILSLLLVLIPSILFLLCLSSGQSLKSCGFDQIYQLGDSISDTGNLIREVPIGIATPYATLPYGETFFKRATGRCSNGLLMIDYFGLPFLNPYKDDGADFGHGVNFAVAGATALPVEFLASKLIFPLLTKSSLRVQLDWMSGHFSSICPTERDCGEKLKKSLFIVGEIGGNDFNYALVEGKNIEEVKSLVPDGVKAITDAVRRVISYGAARVIVAGNWPFGCFPIYLTVFQTGDPTAYDENQCLKQLNDLSMYFNDQLRNAINELKKEFPDASIAYGDYYNAFLQLLNNASALGFDVTSTRKSCCGIGGPYDFTLTLLCGFPGVPVCSQPNRYIHWDGIHLTQEAYRLMAGWLVDDILPNLGCNF</sequence>
<protein>
    <submittedName>
        <fullName evidence="1">Uncharacterized protein</fullName>
    </submittedName>
</protein>
<gene>
    <name evidence="1" type="ORF">RHMOL_Rhmol07G0248700</name>
</gene>
<name>A0ACC0N5H7_RHOML</name>
<accession>A0ACC0N5H7</accession>
<reference evidence="1" key="1">
    <citation type="submission" date="2022-02" db="EMBL/GenBank/DDBJ databases">
        <title>Plant Genome Project.</title>
        <authorList>
            <person name="Zhang R.-G."/>
        </authorList>
    </citation>
    <scope>NUCLEOTIDE SEQUENCE</scope>
    <source>
        <strain evidence="1">AT1</strain>
    </source>
</reference>
<evidence type="ECO:0000313" key="2">
    <source>
        <dbReference type="Proteomes" id="UP001062846"/>
    </source>
</evidence>
<keyword evidence="2" id="KW-1185">Reference proteome</keyword>
<comment type="caution">
    <text evidence="1">The sequence shown here is derived from an EMBL/GenBank/DDBJ whole genome shotgun (WGS) entry which is preliminary data.</text>
</comment>
<evidence type="ECO:0000313" key="1">
    <source>
        <dbReference type="EMBL" id="KAI8548134.1"/>
    </source>
</evidence>